<dbReference type="RefSeq" id="WP_159430894.1">
    <property type="nucleotide sequence ID" value="NZ_FQYQ01000014.1"/>
</dbReference>
<evidence type="ECO:0000313" key="1">
    <source>
        <dbReference type="EMBL" id="SHJ26158.1"/>
    </source>
</evidence>
<accession>A0A1M6HVM0</accession>
<dbReference type="Proteomes" id="UP000184185">
    <property type="component" value="Unassembled WGS sequence"/>
</dbReference>
<proteinExistence type="predicted"/>
<reference evidence="1 2" key="1">
    <citation type="submission" date="2016-11" db="EMBL/GenBank/DDBJ databases">
        <authorList>
            <person name="Jaros S."/>
            <person name="Januszkiewicz K."/>
            <person name="Wedrychowicz H."/>
        </authorList>
    </citation>
    <scope>NUCLEOTIDE SEQUENCE [LARGE SCALE GENOMIC DNA]</scope>
    <source>
        <strain evidence="1 2">DSM 14809</strain>
    </source>
</reference>
<sequence length="48" mass="5624">MNEENIKRMESKLVRAYKEGHYEETLVKMVTKKPSVLKTIAHILVSIH</sequence>
<name>A0A1M6HVM0_PSEXY</name>
<organism evidence="1 2">
    <name type="scientific">Pseudobutyrivibrio xylanivorans DSM 14809</name>
    <dbReference type="NCBI Taxonomy" id="1123012"/>
    <lineage>
        <taxon>Bacteria</taxon>
        <taxon>Bacillati</taxon>
        <taxon>Bacillota</taxon>
        <taxon>Clostridia</taxon>
        <taxon>Lachnospirales</taxon>
        <taxon>Lachnospiraceae</taxon>
        <taxon>Pseudobutyrivibrio</taxon>
    </lineage>
</organism>
<protein>
    <submittedName>
        <fullName evidence="1">Uncharacterized protein</fullName>
    </submittedName>
</protein>
<dbReference type="EMBL" id="FQYQ01000014">
    <property type="protein sequence ID" value="SHJ26158.1"/>
    <property type="molecule type" value="Genomic_DNA"/>
</dbReference>
<dbReference type="OrthoDB" id="9929690at2"/>
<gene>
    <name evidence="1" type="ORF">SAMN02745725_02123</name>
</gene>
<keyword evidence="2" id="KW-1185">Reference proteome</keyword>
<evidence type="ECO:0000313" key="2">
    <source>
        <dbReference type="Proteomes" id="UP000184185"/>
    </source>
</evidence>
<dbReference type="AlphaFoldDB" id="A0A1M6HVM0"/>